<dbReference type="PROSITE" id="PS50110">
    <property type="entry name" value="RESPONSE_REGULATORY"/>
    <property type="match status" value="2"/>
</dbReference>
<dbReference type="SUPFAM" id="SSF52172">
    <property type="entry name" value="CheY-like"/>
    <property type="match status" value="2"/>
</dbReference>
<dbReference type="GO" id="GO:0005886">
    <property type="term" value="C:plasma membrane"/>
    <property type="evidence" value="ECO:0007669"/>
    <property type="project" value="TreeGrafter"/>
</dbReference>
<organism evidence="6 7">
    <name type="scientific">Pontivivens marinum</name>
    <dbReference type="NCBI Taxonomy" id="1690039"/>
    <lineage>
        <taxon>Bacteria</taxon>
        <taxon>Pseudomonadati</taxon>
        <taxon>Pseudomonadota</taxon>
        <taxon>Alphaproteobacteria</taxon>
        <taxon>Rhodobacterales</taxon>
        <taxon>Paracoccaceae</taxon>
        <taxon>Pontivivens</taxon>
    </lineage>
</organism>
<name>A0A2C9CM63_9RHOB</name>
<dbReference type="GO" id="GO:0000160">
    <property type="term" value="P:phosphorelay signal transduction system"/>
    <property type="evidence" value="ECO:0007669"/>
    <property type="project" value="InterPro"/>
</dbReference>
<dbReference type="InterPro" id="IPR043128">
    <property type="entry name" value="Rev_trsase/Diguanyl_cyclase"/>
</dbReference>
<dbReference type="RefSeq" id="WP_097927917.1">
    <property type="nucleotide sequence ID" value="NZ_OCTN01000001.1"/>
</dbReference>
<feature type="domain" description="GGDEF" evidence="5">
    <location>
        <begin position="326"/>
        <end position="460"/>
    </location>
</feature>
<dbReference type="CDD" id="cd01949">
    <property type="entry name" value="GGDEF"/>
    <property type="match status" value="1"/>
</dbReference>
<dbReference type="PANTHER" id="PTHR45138">
    <property type="entry name" value="REGULATORY COMPONENTS OF SENSORY TRANSDUCTION SYSTEM"/>
    <property type="match status" value="1"/>
</dbReference>
<dbReference type="FunFam" id="3.30.70.270:FF:000001">
    <property type="entry name" value="Diguanylate cyclase domain protein"/>
    <property type="match status" value="1"/>
</dbReference>
<evidence type="ECO:0000259" key="4">
    <source>
        <dbReference type="PROSITE" id="PS50110"/>
    </source>
</evidence>
<dbReference type="SMART" id="SM00448">
    <property type="entry name" value="REC"/>
    <property type="match status" value="2"/>
</dbReference>
<evidence type="ECO:0000313" key="6">
    <source>
        <dbReference type="EMBL" id="SOH92328.1"/>
    </source>
</evidence>
<proteinExistence type="predicted"/>
<evidence type="ECO:0000256" key="2">
    <source>
        <dbReference type="ARBA" id="ARBA00034247"/>
    </source>
</evidence>
<dbReference type="InterPro" id="IPR000160">
    <property type="entry name" value="GGDEF_dom"/>
</dbReference>
<dbReference type="GO" id="GO:1902201">
    <property type="term" value="P:negative regulation of bacterial-type flagellum-dependent cell motility"/>
    <property type="evidence" value="ECO:0007669"/>
    <property type="project" value="TreeGrafter"/>
</dbReference>
<evidence type="ECO:0000313" key="7">
    <source>
        <dbReference type="Proteomes" id="UP000220034"/>
    </source>
</evidence>
<feature type="domain" description="Response regulatory" evidence="4">
    <location>
        <begin position="4"/>
        <end position="120"/>
    </location>
</feature>
<dbReference type="Pfam" id="PF00072">
    <property type="entry name" value="Response_reg"/>
    <property type="match status" value="1"/>
</dbReference>
<dbReference type="OrthoDB" id="9812260at2"/>
<dbReference type="InterPro" id="IPR011006">
    <property type="entry name" value="CheY-like_superfamily"/>
</dbReference>
<dbReference type="Proteomes" id="UP000220034">
    <property type="component" value="Unassembled WGS sequence"/>
</dbReference>
<comment type="caution">
    <text evidence="3">Lacks conserved residue(s) required for the propagation of feature annotation.</text>
</comment>
<sequence length="462" mass="50889">MSGRILLVDDIEANRALIRAKLASAYYDVLAADTADQARKIVRDEQPSVVLINVTMSTLDAFELCHDLKSDPETVLTPVIMITSVDDAEDRLRALAVGADDFLVKPIHDLALFARVRNLMRMKFITDELQLRSEATHELGLRAGPTGIDDVVLTPAHSVLIAAPNAEYGAAWVKTIRDKLAVQVDFATTEQQVEARIEVDVPDAFVVHQSLAESGDGLRLISTIARRLTTRHSALLFLAADTDMRNAAKALDLGAWDYALPPHDETELTVRLRSQLRRKLYSDRLRTNLRDGLRMAVIDPLTGLYNRRYADHHMANMVSHARAEGSDLAVLVIDLDRFKLINDSFGHDAGDEVLQQVARRLQEHVRGVDVVVRLGGEEFCIALPGTGREGARQVAERIRGAIADIPFDLKQRDAINCTASIGIAVSRGGGCGVEQLLRLADRALYAAKDNGRDRITCAWEAA</sequence>
<dbReference type="EMBL" id="OCTN01000001">
    <property type="protein sequence ID" value="SOH92328.1"/>
    <property type="molecule type" value="Genomic_DNA"/>
</dbReference>
<dbReference type="Pfam" id="PF00990">
    <property type="entry name" value="GGDEF"/>
    <property type="match status" value="1"/>
</dbReference>
<gene>
    <name evidence="6" type="ORF">SAMN06273572_101170</name>
</gene>
<keyword evidence="7" id="KW-1185">Reference proteome</keyword>
<protein>
    <recommendedName>
        <fullName evidence="1">diguanylate cyclase</fullName>
        <ecNumber evidence="1">2.7.7.65</ecNumber>
    </recommendedName>
</protein>
<dbReference type="SMART" id="SM00267">
    <property type="entry name" value="GGDEF"/>
    <property type="match status" value="1"/>
</dbReference>
<dbReference type="InterPro" id="IPR029787">
    <property type="entry name" value="Nucleotide_cyclase"/>
</dbReference>
<dbReference type="GO" id="GO:0052621">
    <property type="term" value="F:diguanylate cyclase activity"/>
    <property type="evidence" value="ECO:0007669"/>
    <property type="project" value="UniProtKB-EC"/>
</dbReference>
<dbReference type="GO" id="GO:0043709">
    <property type="term" value="P:cell adhesion involved in single-species biofilm formation"/>
    <property type="evidence" value="ECO:0007669"/>
    <property type="project" value="TreeGrafter"/>
</dbReference>
<dbReference type="Gene3D" id="3.40.50.2300">
    <property type="match status" value="1"/>
</dbReference>
<feature type="domain" description="Response regulatory" evidence="4">
    <location>
        <begin position="158"/>
        <end position="276"/>
    </location>
</feature>
<dbReference type="EC" id="2.7.7.65" evidence="1"/>
<comment type="catalytic activity">
    <reaction evidence="2">
        <text>2 GTP = 3',3'-c-di-GMP + 2 diphosphate</text>
        <dbReference type="Rhea" id="RHEA:24898"/>
        <dbReference type="ChEBI" id="CHEBI:33019"/>
        <dbReference type="ChEBI" id="CHEBI:37565"/>
        <dbReference type="ChEBI" id="CHEBI:58805"/>
        <dbReference type="EC" id="2.7.7.65"/>
    </reaction>
</comment>
<dbReference type="AlphaFoldDB" id="A0A2C9CM63"/>
<dbReference type="Gene3D" id="3.30.70.270">
    <property type="match status" value="1"/>
</dbReference>
<dbReference type="PROSITE" id="PS50887">
    <property type="entry name" value="GGDEF"/>
    <property type="match status" value="1"/>
</dbReference>
<evidence type="ECO:0000256" key="3">
    <source>
        <dbReference type="PROSITE-ProRule" id="PRU00169"/>
    </source>
</evidence>
<dbReference type="InterPro" id="IPR050469">
    <property type="entry name" value="Diguanylate_Cyclase"/>
</dbReference>
<reference evidence="7" key="1">
    <citation type="submission" date="2017-09" db="EMBL/GenBank/DDBJ databases">
        <authorList>
            <person name="Varghese N."/>
            <person name="Submissions S."/>
        </authorList>
    </citation>
    <scope>NUCLEOTIDE SEQUENCE [LARGE SCALE GENOMIC DNA]</scope>
    <source>
        <strain evidence="7">C7</strain>
    </source>
</reference>
<dbReference type="InterPro" id="IPR001789">
    <property type="entry name" value="Sig_transdc_resp-reg_receiver"/>
</dbReference>
<dbReference type="PANTHER" id="PTHR45138:SF9">
    <property type="entry name" value="DIGUANYLATE CYCLASE DGCM-RELATED"/>
    <property type="match status" value="1"/>
</dbReference>
<accession>A0A2C9CM63</accession>
<evidence type="ECO:0000256" key="1">
    <source>
        <dbReference type="ARBA" id="ARBA00012528"/>
    </source>
</evidence>
<dbReference type="NCBIfam" id="TIGR00254">
    <property type="entry name" value="GGDEF"/>
    <property type="match status" value="1"/>
</dbReference>
<evidence type="ECO:0000259" key="5">
    <source>
        <dbReference type="PROSITE" id="PS50887"/>
    </source>
</evidence>
<dbReference type="SUPFAM" id="SSF55073">
    <property type="entry name" value="Nucleotide cyclase"/>
    <property type="match status" value="1"/>
</dbReference>